<sequence length="111" mass="11917">MKGFSFLLLFLLLPVQALMGSLCPMDEAIDSKIKEDISYLISEILKKTDLHCRTVTSRGDLAICQAGFAVTSCSCGSACGSWDVRGGTTCHCQCVGMDWTAARCCRVQVGA</sequence>
<evidence type="ECO:0000256" key="6">
    <source>
        <dbReference type="ARBA" id="ARBA00023157"/>
    </source>
</evidence>
<dbReference type="Gene3D" id="2.60.40.4230">
    <property type="entry name" value="Resistin head domain"/>
    <property type="match status" value="1"/>
</dbReference>
<dbReference type="Proteomes" id="UP000694381">
    <property type="component" value="Unassembled WGS sequence"/>
</dbReference>
<keyword evidence="9" id="KW-1185">Reference proteome</keyword>
<dbReference type="InterPro" id="IPR009714">
    <property type="entry name" value="RELM"/>
</dbReference>
<gene>
    <name evidence="8" type="primary">Retn</name>
</gene>
<dbReference type="InterPro" id="IPR036262">
    <property type="entry name" value="Resistin-like_sf"/>
</dbReference>
<keyword evidence="6" id="KW-1015">Disulfide bond</keyword>
<dbReference type="GO" id="GO:0005179">
    <property type="term" value="F:hormone activity"/>
    <property type="evidence" value="ECO:0007669"/>
    <property type="project" value="UniProtKB-KW"/>
</dbReference>
<reference evidence="8" key="2">
    <citation type="submission" date="2025-09" db="UniProtKB">
        <authorList>
            <consortium name="Ensembl"/>
        </authorList>
    </citation>
    <scope>IDENTIFICATION</scope>
</reference>
<dbReference type="CTD" id="56729"/>
<dbReference type="GO" id="GO:0005615">
    <property type="term" value="C:extracellular space"/>
    <property type="evidence" value="ECO:0007669"/>
    <property type="project" value="Ensembl"/>
</dbReference>
<dbReference type="PANTHER" id="PTHR21101:SF11">
    <property type="entry name" value="RESISTIN"/>
    <property type="match status" value="1"/>
</dbReference>
<comment type="subcellular location">
    <subcellularLocation>
        <location evidence="1">Secreted</location>
    </subcellularLocation>
</comment>
<dbReference type="GeneID" id="103743298"/>
<evidence type="ECO:0000256" key="7">
    <source>
        <dbReference type="SAM" id="SignalP"/>
    </source>
</evidence>
<dbReference type="CDD" id="cd16333">
    <property type="entry name" value="RELM"/>
    <property type="match status" value="1"/>
</dbReference>
<dbReference type="KEGG" id="ngi:103743298"/>
<dbReference type="Pfam" id="PF06954">
    <property type="entry name" value="Resistin"/>
    <property type="match status" value="1"/>
</dbReference>
<dbReference type="OMA" id="CQCAGID"/>
<evidence type="ECO:0000256" key="4">
    <source>
        <dbReference type="ARBA" id="ARBA00022702"/>
    </source>
</evidence>
<reference evidence="8" key="1">
    <citation type="submission" date="2025-08" db="UniProtKB">
        <authorList>
            <consortium name="Ensembl"/>
        </authorList>
    </citation>
    <scope>IDENTIFICATION</scope>
</reference>
<dbReference type="PANTHER" id="PTHR21101">
    <property type="entry name" value="RESISTIN"/>
    <property type="match status" value="1"/>
</dbReference>
<dbReference type="Gene3D" id="6.10.250.200">
    <property type="match status" value="1"/>
</dbReference>
<keyword evidence="3" id="KW-0964">Secreted</keyword>
<dbReference type="Ensembl" id="ENSNGAT00000006390.1">
    <property type="protein sequence ID" value="ENSNGAP00000004112.1"/>
    <property type="gene ID" value="ENSNGAG00000005192.1"/>
</dbReference>
<evidence type="ECO:0000313" key="9">
    <source>
        <dbReference type="Proteomes" id="UP000694381"/>
    </source>
</evidence>
<dbReference type="AlphaFoldDB" id="A0A8C6QKN7"/>
<keyword evidence="5 7" id="KW-0732">Signal</keyword>
<dbReference type="GeneTree" id="ENSGT00390000016177"/>
<evidence type="ECO:0000256" key="1">
    <source>
        <dbReference type="ARBA" id="ARBA00004613"/>
    </source>
</evidence>
<evidence type="ECO:0000256" key="5">
    <source>
        <dbReference type="ARBA" id="ARBA00022729"/>
    </source>
</evidence>
<evidence type="ECO:0000256" key="3">
    <source>
        <dbReference type="ARBA" id="ARBA00022525"/>
    </source>
</evidence>
<dbReference type="OrthoDB" id="9531287at2759"/>
<evidence type="ECO:0000256" key="2">
    <source>
        <dbReference type="ARBA" id="ARBA00007258"/>
    </source>
</evidence>
<proteinExistence type="inferred from homology"/>
<feature type="chain" id="PRO_5034051110" evidence="7">
    <location>
        <begin position="18"/>
        <end position="111"/>
    </location>
</feature>
<name>A0A8C6QKN7_NANGA</name>
<comment type="similarity">
    <text evidence="2">Belongs to the resistin/FIZZ family.</text>
</comment>
<dbReference type="FunFam" id="2.60.40.4230:FF:000001">
    <property type="entry name" value="Resistin-like beta"/>
    <property type="match status" value="1"/>
</dbReference>
<feature type="signal peptide" evidence="7">
    <location>
        <begin position="1"/>
        <end position="17"/>
    </location>
</feature>
<organism evidence="8 9">
    <name type="scientific">Nannospalax galili</name>
    <name type="common">Northern Israeli blind subterranean mole rat</name>
    <name type="synonym">Spalax galili</name>
    <dbReference type="NCBI Taxonomy" id="1026970"/>
    <lineage>
        <taxon>Eukaryota</taxon>
        <taxon>Metazoa</taxon>
        <taxon>Chordata</taxon>
        <taxon>Craniata</taxon>
        <taxon>Vertebrata</taxon>
        <taxon>Euteleostomi</taxon>
        <taxon>Mammalia</taxon>
        <taxon>Eutheria</taxon>
        <taxon>Euarchontoglires</taxon>
        <taxon>Glires</taxon>
        <taxon>Rodentia</taxon>
        <taxon>Myomorpha</taxon>
        <taxon>Muroidea</taxon>
        <taxon>Spalacidae</taxon>
        <taxon>Spalacinae</taxon>
        <taxon>Nannospalax</taxon>
    </lineage>
</organism>
<dbReference type="RefSeq" id="XP_029424923.1">
    <property type="nucleotide sequence ID" value="XM_029569063.1"/>
</dbReference>
<dbReference type="RefSeq" id="XP_008842754.1">
    <property type="nucleotide sequence ID" value="XM_008844532.3"/>
</dbReference>
<protein>
    <submittedName>
        <fullName evidence="8">Resistin</fullName>
    </submittedName>
</protein>
<keyword evidence="4" id="KW-0372">Hormone</keyword>
<evidence type="ECO:0000313" key="8">
    <source>
        <dbReference type="Ensembl" id="ENSNGAP00000004112.1"/>
    </source>
</evidence>
<accession>A0A8C6QKN7</accession>
<dbReference type="SUPFAM" id="SSF111423">
    <property type="entry name" value="Resistin"/>
    <property type="match status" value="1"/>
</dbReference>